<reference evidence="1" key="1">
    <citation type="submission" date="2023-04" db="EMBL/GenBank/DDBJ databases">
        <title>Draft Genome sequencing of Naganishia species isolated from polar environments using Oxford Nanopore Technology.</title>
        <authorList>
            <person name="Leo P."/>
            <person name="Venkateswaran K."/>
        </authorList>
    </citation>
    <scope>NUCLEOTIDE SEQUENCE</scope>
    <source>
        <strain evidence="1">MNA-CCFEE 5262</strain>
    </source>
</reference>
<sequence>MSRNFVKPETVLKRSEELLALGTPQSEQQALDSLMEVFQSKRFKSTPLATLEPIMERFLSLCTSLRKPRLARDALGLYRIAAQSVSVTSVEKIINKFIAGSEERLAKAQQEAKAILGEESTSEAKKDDVEDDLELPLQPETLLIDSLVEEDGTAEDKDRVERSVVNPWMRFCWEAYKSCLDVCKSNQRLEVVYQHIALQAFNFCKIHDRRSEFRRLCEQIRKELQNAQKYSNQTFAINFADVDTLTRHLDLRFIQLDNSIELELWQEAFRTVEDIHGLLVYPAAKRATKASMMANYYNKLTKIFIAEGGSGTMAVFHAAAWSRYLSYGEVNEKTSAATLLSALAVPLYEVEAGEVRNGQRLVALLNLNKMPTRKGLLAEIMAKDALRKVPAQVRELYKLLEIDFHSLITVKKIAPIVAALAAEEDYAGYIRSLQPVVLSRLFKALSGVYSTVSISQILALLKPFESGPWQFNEQSLEKFVMVASKRKELIVSVDHVNKSITFQEDASANVTPLVEYTNLNASPRPQTQLNRLAIALQNTIAYLDPSIAEQAREAREQAIANAVAVLEDERKAAQHRQAIVQRRRQKLDEINSRREKEEASAREERARVAAREAAEREAELHKQRERERVQREIDNIRAQEARKLAETLNARGGLKIDVSKMGENMDTETLLAMQSQQIEKEQKTIAERTRIIAKRVDHLERAFRKEEIPLIEADYEKQKSADREAHKRQIEAERQAAFEKHENDLALKKRLGRMMADYQAVRNIVEAKRADEFAAKRAAAEKKIAEEKAKLKKKVLAECAAKKKQEEEDRKRIEEEERREAERAAAEEREAAEKEAKQQATREEAERKRAEREAERLKDAERIQAQLRREEEAMARRNAGAREAPAPVRAAPPPASSAPTGERRKLALAPRTIATPPTATAVGVQARTDGAATPIDTAASAAATGKFMPPSLRAAVPGAAPGMTWREREAARKAAGGDASPAPTSPAAVPESKPSSYRPPGATGGSGWRDREAGAGAGDRPRNAWAKRS</sequence>
<accession>A0ACC2WHD4</accession>
<evidence type="ECO:0000313" key="2">
    <source>
        <dbReference type="Proteomes" id="UP001230649"/>
    </source>
</evidence>
<protein>
    <submittedName>
        <fullName evidence="1">Uncharacterized protein</fullName>
    </submittedName>
</protein>
<evidence type="ECO:0000313" key="1">
    <source>
        <dbReference type="EMBL" id="KAJ9110565.1"/>
    </source>
</evidence>
<proteinExistence type="predicted"/>
<dbReference type="Proteomes" id="UP001230649">
    <property type="component" value="Unassembled WGS sequence"/>
</dbReference>
<dbReference type="EMBL" id="JASBWS010000023">
    <property type="protein sequence ID" value="KAJ9110565.1"/>
    <property type="molecule type" value="Genomic_DNA"/>
</dbReference>
<comment type="caution">
    <text evidence="1">The sequence shown here is derived from an EMBL/GenBank/DDBJ whole genome shotgun (WGS) entry which is preliminary data.</text>
</comment>
<gene>
    <name evidence="1" type="ORF">QFC20_002894</name>
</gene>
<organism evidence="1 2">
    <name type="scientific">Naganishia adeliensis</name>
    <dbReference type="NCBI Taxonomy" id="92952"/>
    <lineage>
        <taxon>Eukaryota</taxon>
        <taxon>Fungi</taxon>
        <taxon>Dikarya</taxon>
        <taxon>Basidiomycota</taxon>
        <taxon>Agaricomycotina</taxon>
        <taxon>Tremellomycetes</taxon>
        <taxon>Filobasidiales</taxon>
        <taxon>Filobasidiaceae</taxon>
        <taxon>Naganishia</taxon>
    </lineage>
</organism>
<name>A0ACC2WHD4_9TREE</name>
<keyword evidence="2" id="KW-1185">Reference proteome</keyword>